<feature type="domain" description="Response regulatory" evidence="5">
    <location>
        <begin position="8"/>
        <end position="124"/>
    </location>
</feature>
<proteinExistence type="predicted"/>
<evidence type="ECO:0000256" key="2">
    <source>
        <dbReference type="ARBA" id="ARBA00023125"/>
    </source>
</evidence>
<dbReference type="EMBL" id="VYDA01000190">
    <property type="protein sequence ID" value="MYH61130.1"/>
    <property type="molecule type" value="Genomic_DNA"/>
</dbReference>
<dbReference type="PROSITE" id="PS50110">
    <property type="entry name" value="RESPONSE_REGULATORY"/>
    <property type="match status" value="1"/>
</dbReference>
<name>A0A6B1FXZ6_9CHLR</name>
<dbReference type="GO" id="GO:0003677">
    <property type="term" value="F:DNA binding"/>
    <property type="evidence" value="ECO:0007669"/>
    <property type="project" value="UniProtKB-KW"/>
</dbReference>
<feature type="domain" description="HTH luxR-type" evidence="4">
    <location>
        <begin position="150"/>
        <end position="216"/>
    </location>
</feature>
<dbReference type="GO" id="GO:0000160">
    <property type="term" value="P:phosphorelay signal transduction system"/>
    <property type="evidence" value="ECO:0007669"/>
    <property type="project" value="InterPro"/>
</dbReference>
<protein>
    <submittedName>
        <fullName evidence="6">Response regulator transcription factor</fullName>
    </submittedName>
</protein>
<comment type="caution">
    <text evidence="6">The sequence shown here is derived from an EMBL/GenBank/DDBJ whole genome shotgun (WGS) entry which is preliminary data.</text>
</comment>
<dbReference type="GO" id="GO:0006355">
    <property type="term" value="P:regulation of DNA-templated transcription"/>
    <property type="evidence" value="ECO:0007669"/>
    <property type="project" value="InterPro"/>
</dbReference>
<dbReference type="AlphaFoldDB" id="A0A6B1FXZ6"/>
<dbReference type="SMART" id="SM00421">
    <property type="entry name" value="HTH_LUXR"/>
    <property type="match status" value="1"/>
</dbReference>
<dbReference type="CDD" id="cd17535">
    <property type="entry name" value="REC_NarL-like"/>
    <property type="match status" value="1"/>
</dbReference>
<feature type="modified residue" description="4-aspartylphosphate" evidence="3">
    <location>
        <position position="59"/>
    </location>
</feature>
<evidence type="ECO:0000259" key="5">
    <source>
        <dbReference type="PROSITE" id="PS50110"/>
    </source>
</evidence>
<sequence length="224" mass="24111">MSSESKIKVMIVDDHAIVREGIAEVLEQSGEFEVVGQAGDGELAVELAQELGPDVIIMDIVMPFKDGIAACRDITAVLPDTRVLMLTASNRDSAIVQAVNAGATGYLQKLSGKEMLLSTLREVAGGEFSLQGEAARRLVTGMGGAPGPVPPDELNRLTVRERDLLRMFARGMSYAEIAEVRGNKNPMTVRNAVYAIRRKLGVGSRQEMGVWAARSGLLDDDELL</sequence>
<dbReference type="SUPFAM" id="SSF52172">
    <property type="entry name" value="CheY-like"/>
    <property type="match status" value="1"/>
</dbReference>
<dbReference type="InterPro" id="IPR016032">
    <property type="entry name" value="Sig_transdc_resp-reg_C-effctor"/>
</dbReference>
<keyword evidence="2" id="KW-0238">DNA-binding</keyword>
<dbReference type="InterPro" id="IPR011006">
    <property type="entry name" value="CheY-like_superfamily"/>
</dbReference>
<accession>A0A6B1FXZ6</accession>
<gene>
    <name evidence="6" type="ORF">F4148_05030</name>
</gene>
<organism evidence="6">
    <name type="scientific">Caldilineaceae bacterium SB0675_bin_29</name>
    <dbReference type="NCBI Taxonomy" id="2605266"/>
    <lineage>
        <taxon>Bacteria</taxon>
        <taxon>Bacillati</taxon>
        <taxon>Chloroflexota</taxon>
        <taxon>Caldilineae</taxon>
        <taxon>Caldilineales</taxon>
        <taxon>Caldilineaceae</taxon>
    </lineage>
</organism>
<evidence type="ECO:0000313" key="6">
    <source>
        <dbReference type="EMBL" id="MYH61130.1"/>
    </source>
</evidence>
<dbReference type="Pfam" id="PF00072">
    <property type="entry name" value="Response_reg"/>
    <property type="match status" value="1"/>
</dbReference>
<dbReference type="SUPFAM" id="SSF46894">
    <property type="entry name" value="C-terminal effector domain of the bipartite response regulators"/>
    <property type="match status" value="1"/>
</dbReference>
<evidence type="ECO:0000256" key="1">
    <source>
        <dbReference type="ARBA" id="ARBA00022553"/>
    </source>
</evidence>
<reference evidence="6" key="1">
    <citation type="submission" date="2019-09" db="EMBL/GenBank/DDBJ databases">
        <title>Characterisation of the sponge microbiome using genome-centric metagenomics.</title>
        <authorList>
            <person name="Engelberts J.P."/>
            <person name="Robbins S.J."/>
            <person name="De Goeij J.M."/>
            <person name="Aranda M."/>
            <person name="Bell S.C."/>
            <person name="Webster N.S."/>
        </authorList>
    </citation>
    <scope>NUCLEOTIDE SEQUENCE</scope>
    <source>
        <strain evidence="6">SB0675_bin_29</strain>
    </source>
</reference>
<keyword evidence="1 3" id="KW-0597">Phosphoprotein</keyword>
<dbReference type="InterPro" id="IPR001789">
    <property type="entry name" value="Sig_transdc_resp-reg_receiver"/>
</dbReference>
<evidence type="ECO:0000256" key="3">
    <source>
        <dbReference type="PROSITE-ProRule" id="PRU00169"/>
    </source>
</evidence>
<evidence type="ECO:0000259" key="4">
    <source>
        <dbReference type="PROSITE" id="PS50043"/>
    </source>
</evidence>
<dbReference type="PANTHER" id="PTHR43214">
    <property type="entry name" value="TWO-COMPONENT RESPONSE REGULATOR"/>
    <property type="match status" value="1"/>
</dbReference>
<dbReference type="PROSITE" id="PS50043">
    <property type="entry name" value="HTH_LUXR_2"/>
    <property type="match status" value="1"/>
</dbReference>
<dbReference type="Pfam" id="PF00196">
    <property type="entry name" value="GerE"/>
    <property type="match status" value="1"/>
</dbReference>
<dbReference type="InterPro" id="IPR058245">
    <property type="entry name" value="NreC/VraR/RcsB-like_REC"/>
</dbReference>
<dbReference type="SMART" id="SM00448">
    <property type="entry name" value="REC"/>
    <property type="match status" value="1"/>
</dbReference>
<dbReference type="InterPro" id="IPR039420">
    <property type="entry name" value="WalR-like"/>
</dbReference>
<dbReference type="Gene3D" id="3.40.50.2300">
    <property type="match status" value="1"/>
</dbReference>
<dbReference type="PANTHER" id="PTHR43214:SF43">
    <property type="entry name" value="TWO-COMPONENT RESPONSE REGULATOR"/>
    <property type="match status" value="1"/>
</dbReference>
<dbReference type="CDD" id="cd06170">
    <property type="entry name" value="LuxR_C_like"/>
    <property type="match status" value="1"/>
</dbReference>
<dbReference type="InterPro" id="IPR000792">
    <property type="entry name" value="Tscrpt_reg_LuxR_C"/>
</dbReference>